<name>A0ABS4XSD9_GLUPR</name>
<keyword evidence="5" id="KW-1185">Reference proteome</keyword>
<gene>
    <name evidence="4" type="ORF">JOF39_002509</name>
</gene>
<sequence length="589" mass="63798">MEAYSESRSAGGAATPENSGDALKTIKQLTALSSALDRLTFLLAASNPMLPSEVLRAKTIHQIADYIVPRLENLHAPLLIVVGGSTGAGKSTLVNSLLDESVSASGAVRPTTRMPVLAYNPSEASWFEDRRILPALKRQTQSGYQQHDAETNSQAVRLAPHAKVPSGIALVDAPDIDSISDENRALAAQLLNAADLWIFVTTANRYADALPWDLLTEAGARNITVSIVLNRVPAGAEVEILPDLQRLLAEKGLGSSDIHVIHEMELDQRKLLPRELTQPISSWLGGLAEDAQERKRIAVQTLDGALKRSAADVSELYAELEDQEAQLQELILGVDQRFNQALDVVKSALKDGSLLRGEILARWQDFVGAGELLRGIEGNVGRIRDRIGSFFSGRPPASNKVEQAIETGLHAIFVAEITEAAASLDRVWRTTPMGQELSRELPTPRLPGDLNELASQTVREWQKDILTMIREEGAGKRKTARMVAFGVNGIAVILMVVVFASTAGLTGLELGIAGGSAVVGQKLLEAIFGEDAVRRMAARASVMLEERAHELITTNAEVYRNVITTHQQPEELKALAEFIRAQGQKGHHV</sequence>
<dbReference type="PANTHER" id="PTHR42698">
    <property type="entry name" value="GTPASE ERA"/>
    <property type="match status" value="1"/>
</dbReference>
<evidence type="ECO:0000313" key="5">
    <source>
        <dbReference type="Proteomes" id="UP001195422"/>
    </source>
</evidence>
<accession>A0ABS4XSD9</accession>
<feature type="coiled-coil region" evidence="1">
    <location>
        <begin position="306"/>
        <end position="337"/>
    </location>
</feature>
<dbReference type="EMBL" id="JAGIOJ010000001">
    <property type="protein sequence ID" value="MBP2399428.1"/>
    <property type="molecule type" value="Genomic_DNA"/>
</dbReference>
<keyword evidence="2" id="KW-1133">Transmembrane helix</keyword>
<dbReference type="InterPro" id="IPR005662">
    <property type="entry name" value="GTPase_Era-like"/>
</dbReference>
<keyword evidence="2" id="KW-0812">Transmembrane</keyword>
<dbReference type="SUPFAM" id="SSF52540">
    <property type="entry name" value="P-loop containing nucleoside triphosphate hydrolases"/>
    <property type="match status" value="1"/>
</dbReference>
<comment type="caution">
    <text evidence="4">The sequence shown here is derived from an EMBL/GenBank/DDBJ whole genome shotgun (WGS) entry which is preliminary data.</text>
</comment>
<dbReference type="PANTHER" id="PTHR42698:SF1">
    <property type="entry name" value="GTPASE ERA, MITOCHONDRIAL"/>
    <property type="match status" value="1"/>
</dbReference>
<evidence type="ECO:0000256" key="2">
    <source>
        <dbReference type="SAM" id="Phobius"/>
    </source>
</evidence>
<feature type="transmembrane region" description="Helical" evidence="2">
    <location>
        <begin position="482"/>
        <end position="500"/>
    </location>
</feature>
<evidence type="ECO:0000259" key="3">
    <source>
        <dbReference type="Pfam" id="PF00350"/>
    </source>
</evidence>
<dbReference type="Pfam" id="PF00350">
    <property type="entry name" value="Dynamin_N"/>
    <property type="match status" value="1"/>
</dbReference>
<dbReference type="Gene3D" id="3.40.50.300">
    <property type="entry name" value="P-loop containing nucleotide triphosphate hydrolases"/>
    <property type="match status" value="1"/>
</dbReference>
<dbReference type="Proteomes" id="UP001195422">
    <property type="component" value="Unassembled WGS sequence"/>
</dbReference>
<organism evidence="4 5">
    <name type="scientific">Glutamicibacter protophormiae</name>
    <name type="common">Brevibacterium protophormiae</name>
    <dbReference type="NCBI Taxonomy" id="37930"/>
    <lineage>
        <taxon>Bacteria</taxon>
        <taxon>Bacillati</taxon>
        <taxon>Actinomycetota</taxon>
        <taxon>Actinomycetes</taxon>
        <taxon>Micrococcales</taxon>
        <taxon>Micrococcaceae</taxon>
        <taxon>Glutamicibacter</taxon>
    </lineage>
</organism>
<keyword evidence="1" id="KW-0175">Coiled coil</keyword>
<evidence type="ECO:0000313" key="4">
    <source>
        <dbReference type="EMBL" id="MBP2399428.1"/>
    </source>
</evidence>
<keyword evidence="2" id="KW-0472">Membrane</keyword>
<feature type="domain" description="Dynamin N-terminal" evidence="3">
    <location>
        <begin position="80"/>
        <end position="208"/>
    </location>
</feature>
<evidence type="ECO:0000256" key="1">
    <source>
        <dbReference type="SAM" id="Coils"/>
    </source>
</evidence>
<dbReference type="RefSeq" id="WP_188947862.1">
    <property type="nucleotide sequence ID" value="NZ_BMPH01000004.1"/>
</dbReference>
<protein>
    <recommendedName>
        <fullName evidence="3">Dynamin N-terminal domain-containing protein</fullName>
    </recommendedName>
</protein>
<reference evidence="4 5" key="1">
    <citation type="submission" date="2021-03" db="EMBL/GenBank/DDBJ databases">
        <title>Sequencing the genomes of 1000 actinobacteria strains.</title>
        <authorList>
            <person name="Klenk H.-P."/>
        </authorList>
    </citation>
    <scope>NUCLEOTIDE SEQUENCE [LARGE SCALE GENOMIC DNA]</scope>
    <source>
        <strain evidence="4 5">DSM 20168</strain>
    </source>
</reference>
<proteinExistence type="predicted"/>
<dbReference type="InterPro" id="IPR027417">
    <property type="entry name" value="P-loop_NTPase"/>
</dbReference>
<dbReference type="InterPro" id="IPR045063">
    <property type="entry name" value="Dynamin_N"/>
</dbReference>